<evidence type="ECO:0000256" key="2">
    <source>
        <dbReference type="RuleBase" id="RU003679"/>
    </source>
</evidence>
<keyword evidence="6" id="KW-1185">Reference proteome</keyword>
<dbReference type="EMBL" id="CP060633">
    <property type="protein sequence ID" value="QNM02433.1"/>
    <property type="molecule type" value="Genomic_DNA"/>
</dbReference>
<organism evidence="5 6">
    <name type="scientific">Simiaoa sunii</name>
    <dbReference type="NCBI Taxonomy" id="2763672"/>
    <lineage>
        <taxon>Bacteria</taxon>
        <taxon>Bacillati</taxon>
        <taxon>Bacillota</taxon>
        <taxon>Clostridia</taxon>
        <taxon>Lachnospirales</taxon>
        <taxon>Lachnospiraceae</taxon>
        <taxon>Simiaoa</taxon>
    </lineage>
</organism>
<comment type="similarity">
    <text evidence="1 2">Belongs to the glycosyl hydrolase 35 family.</text>
</comment>
<evidence type="ECO:0000313" key="6">
    <source>
        <dbReference type="Proteomes" id="UP000515981"/>
    </source>
</evidence>
<dbReference type="Pfam" id="PF01301">
    <property type="entry name" value="Glyco_hydro_35"/>
    <property type="match status" value="1"/>
</dbReference>
<dbReference type="InterPro" id="IPR031330">
    <property type="entry name" value="Gly_Hdrlase_35_cat"/>
</dbReference>
<dbReference type="InterPro" id="IPR001944">
    <property type="entry name" value="Glycoside_Hdrlase_35"/>
</dbReference>
<evidence type="ECO:0000313" key="5">
    <source>
        <dbReference type="EMBL" id="QNM02433.1"/>
    </source>
</evidence>
<evidence type="ECO:0000259" key="3">
    <source>
        <dbReference type="Pfam" id="PF01301"/>
    </source>
</evidence>
<dbReference type="GO" id="GO:0004553">
    <property type="term" value="F:hydrolase activity, hydrolyzing O-glycosyl compounds"/>
    <property type="evidence" value="ECO:0007669"/>
    <property type="project" value="InterPro"/>
</dbReference>
<feature type="domain" description="Glycoside hydrolase 35 catalytic" evidence="3">
    <location>
        <begin position="39"/>
        <end position="391"/>
    </location>
</feature>
<dbReference type="PRINTS" id="PR00742">
    <property type="entry name" value="GLHYDRLASE35"/>
</dbReference>
<dbReference type="Gene3D" id="3.20.20.80">
    <property type="entry name" value="Glycosidases"/>
    <property type="match status" value="1"/>
</dbReference>
<dbReference type="AlphaFoldDB" id="A0A7G9FV51"/>
<dbReference type="Gene3D" id="2.102.20.10">
    <property type="entry name" value="Beta-galactosidase, domain 2"/>
    <property type="match status" value="1"/>
</dbReference>
<dbReference type="InterPro" id="IPR017853">
    <property type="entry name" value="GH"/>
</dbReference>
<sequence>MRQYSIDARNIKNPIYPCPIKMGGKNANGQMLSIGNYYLSLNGKPFFGICGEAHFSRMNRELWEDEIIKMKAGGLNIIATYIFWIHHEEIEGTFDFSGNKDLRIFLELCKKNNMYVILRIGPFSHGECRNGGFPDWMYGQPFDIRCDDPSYLFYTRRFYEQIYQQAKGLLFKDNGPVIGVQLENEHEHASCPWEMTTENSKEWVVSGHDGKNHMNTLKQMALEIGFDVPLYTATAWGGACAPEDTVFPLWGGYAFRPWMFYDGKLKEHPATAEYLYGDFHNNSAPKYYNFDPEYAPEDFPYACCEMGGGMNVYYPYRFQLPYESVAALSQVKSGSGCNFLGYYMYHGGTHPRGKTVPYMNECDVPKFSYDYQAPLGEFGQVRLSYHQLKLQHLFYQEFTSEITSAKTILSKEAAVQTPEDVETLRYVARADEQGRGFLYLNNYQDHVETIDQTDFCVTVQSDLGEVRFPQDGSLNLSKDACAILPYWFSLEGHLLKYATVQLITRVVYSHTAYYFFSKIRGMSGEFVFPEDEIIPVSGCSVQKHKVILSNSETSVFTFGQGNRCIVTVLNANDAERLWQYDTPEGRKLFLCDCPVLYKDNEFELEYPMGEEVALSVFPSEKESIVIHNRELSRSGNIGPFITYTVFQDKKEYHFSVRDASSVNSDEESTLKRPVVGSPITSSKVVNARAVLQFEPDVFTGMKQVMLRIRYQGDIGYAFSNGEMFHDNFCNGAPWEIDLLPYKEKLLNKGMYIYVSPKKSGGFIDSSSAMAAMVEVFKDQVAHIDSIELQGIKSLPVSL</sequence>
<dbReference type="Pfam" id="PF10435">
    <property type="entry name" value="BetaGal_dom2"/>
    <property type="match status" value="1"/>
</dbReference>
<dbReference type="GO" id="GO:0005975">
    <property type="term" value="P:carbohydrate metabolic process"/>
    <property type="evidence" value="ECO:0007669"/>
    <property type="project" value="InterPro"/>
</dbReference>
<gene>
    <name evidence="5" type="ORF">H9Q77_15515</name>
</gene>
<dbReference type="InterPro" id="IPR018954">
    <property type="entry name" value="Betagal_dom2"/>
</dbReference>
<dbReference type="SUPFAM" id="SSF51445">
    <property type="entry name" value="(Trans)glycosidases"/>
    <property type="match status" value="1"/>
</dbReference>
<protein>
    <submittedName>
        <fullName evidence="5">Beta-galactosidase</fullName>
    </submittedName>
</protein>
<feature type="domain" description="Beta-galactosidase" evidence="4">
    <location>
        <begin position="444"/>
        <end position="574"/>
    </location>
</feature>
<dbReference type="PANTHER" id="PTHR23421">
    <property type="entry name" value="BETA-GALACTOSIDASE RELATED"/>
    <property type="match status" value="1"/>
</dbReference>
<reference evidence="5 6" key="1">
    <citation type="submission" date="2020-08" db="EMBL/GenBank/DDBJ databases">
        <authorList>
            <person name="Liu C."/>
            <person name="Sun Q."/>
        </authorList>
    </citation>
    <scope>NUCLEOTIDE SEQUENCE [LARGE SCALE GENOMIC DNA]</scope>
    <source>
        <strain evidence="5 6">NSJ-8</strain>
    </source>
</reference>
<proteinExistence type="inferred from homology"/>
<dbReference type="RefSeq" id="WP_249326154.1">
    <property type="nucleotide sequence ID" value="NZ_CP060633.1"/>
</dbReference>
<evidence type="ECO:0000256" key="1">
    <source>
        <dbReference type="ARBA" id="ARBA00009809"/>
    </source>
</evidence>
<dbReference type="Proteomes" id="UP000515981">
    <property type="component" value="Chromosome"/>
</dbReference>
<name>A0A7G9FV51_9FIRM</name>
<dbReference type="InterPro" id="IPR037110">
    <property type="entry name" value="Betagal_dom2_sf"/>
</dbReference>
<dbReference type="KEGG" id="ssun:H9Q77_15515"/>
<accession>A0A7G9FV51</accession>
<evidence type="ECO:0000259" key="4">
    <source>
        <dbReference type="Pfam" id="PF10435"/>
    </source>
</evidence>